<organism evidence="2">
    <name type="scientific">Diabrotica virgifera virgifera</name>
    <name type="common">western corn rootworm</name>
    <dbReference type="NCBI Taxonomy" id="50390"/>
    <lineage>
        <taxon>Eukaryota</taxon>
        <taxon>Metazoa</taxon>
        <taxon>Ecdysozoa</taxon>
        <taxon>Arthropoda</taxon>
        <taxon>Hexapoda</taxon>
        <taxon>Insecta</taxon>
        <taxon>Pterygota</taxon>
        <taxon>Neoptera</taxon>
        <taxon>Endopterygota</taxon>
        <taxon>Coleoptera</taxon>
        <taxon>Polyphaga</taxon>
        <taxon>Cucujiformia</taxon>
        <taxon>Chrysomeloidea</taxon>
        <taxon>Chrysomelidae</taxon>
        <taxon>Galerucinae</taxon>
        <taxon>Diabroticina</taxon>
        <taxon>Diabroticites</taxon>
        <taxon>Diabrotica</taxon>
    </lineage>
</organism>
<accession>A0A6P7GDI5</accession>
<dbReference type="RefSeq" id="XP_028142235.1">
    <property type="nucleotide sequence ID" value="XM_028286434.1"/>
</dbReference>
<reference evidence="1 2" key="1">
    <citation type="submission" date="2025-04" db="UniProtKB">
        <authorList>
            <consortium name="RefSeq"/>
        </authorList>
    </citation>
    <scope>IDENTIFICATION</scope>
    <source>
        <tissue evidence="1 2">Whole insect</tissue>
    </source>
</reference>
<dbReference type="AlphaFoldDB" id="A0A6P7GDI5"/>
<proteinExistence type="predicted"/>
<name>A0A6P7GDI5_DIAVI</name>
<evidence type="ECO:0000313" key="1">
    <source>
        <dbReference type="RefSeq" id="XP_028142234.1"/>
    </source>
</evidence>
<dbReference type="RefSeq" id="XP_028142234.1">
    <property type="nucleotide sequence ID" value="XM_028286433.1"/>
</dbReference>
<evidence type="ECO:0000313" key="2">
    <source>
        <dbReference type="RefSeq" id="XP_028142235.1"/>
    </source>
</evidence>
<protein>
    <submittedName>
        <fullName evidence="1">Uncharacterized protein LOC114336107 isoform X1</fullName>
    </submittedName>
    <submittedName>
        <fullName evidence="2">Uncharacterized protein LOC114336107 isoform X2</fullName>
    </submittedName>
</protein>
<gene>
    <name evidence="1 2" type="primary">LOC114336107</name>
</gene>
<sequence length="100" mass="12401">MAAAEALGERKISKHIRKKRRTPWFCEEIKIKCQEKKKIYLEYKSKRTRQTYEEYKRVRNELNSIVRRKKTEHWEAFSKEMEHDFYGMQVENDKRSKSRD</sequence>